<dbReference type="AlphaFoldDB" id="X1NWF2"/>
<dbReference type="GO" id="GO:0003677">
    <property type="term" value="F:DNA binding"/>
    <property type="evidence" value="ECO:0007669"/>
    <property type="project" value="InterPro"/>
</dbReference>
<feature type="non-terminal residue" evidence="2">
    <location>
        <position position="1"/>
    </location>
</feature>
<dbReference type="CDD" id="cd00093">
    <property type="entry name" value="HTH_XRE"/>
    <property type="match status" value="1"/>
</dbReference>
<evidence type="ECO:0000259" key="1">
    <source>
        <dbReference type="PROSITE" id="PS50943"/>
    </source>
</evidence>
<evidence type="ECO:0000313" key="2">
    <source>
        <dbReference type="EMBL" id="GAI34531.1"/>
    </source>
</evidence>
<dbReference type="Gene3D" id="1.10.260.40">
    <property type="entry name" value="lambda repressor-like DNA-binding domains"/>
    <property type="match status" value="1"/>
</dbReference>
<dbReference type="Pfam" id="PF01381">
    <property type="entry name" value="HTH_3"/>
    <property type="match status" value="1"/>
</dbReference>
<dbReference type="InterPro" id="IPR010982">
    <property type="entry name" value="Lambda_DNA-bd_dom_sf"/>
</dbReference>
<proteinExistence type="predicted"/>
<feature type="domain" description="HTH cro/C1-type" evidence="1">
    <location>
        <begin position="27"/>
        <end position="69"/>
    </location>
</feature>
<gene>
    <name evidence="2" type="ORF">S06H3_47488</name>
</gene>
<dbReference type="SUPFAM" id="SSF47413">
    <property type="entry name" value="lambda repressor-like DNA-binding domains"/>
    <property type="match status" value="1"/>
</dbReference>
<protein>
    <recommendedName>
        <fullName evidence="1">HTH cro/C1-type domain-containing protein</fullName>
    </recommendedName>
</protein>
<dbReference type="EMBL" id="BARV01029832">
    <property type="protein sequence ID" value="GAI34531.1"/>
    <property type="molecule type" value="Genomic_DNA"/>
</dbReference>
<dbReference type="InterPro" id="IPR001387">
    <property type="entry name" value="Cro/C1-type_HTH"/>
</dbReference>
<comment type="caution">
    <text evidence="2">The sequence shown here is derived from an EMBL/GenBank/DDBJ whole genome shotgun (WGS) entry which is preliminary data.</text>
</comment>
<name>X1NWF2_9ZZZZ</name>
<sequence>VYGMSTQEVPIVSFLKEVTQRRKRLPSQLAADLGISHATVSRWLSSDDIPGIRSCQRLSEYTGVPLERVFSIAGHLPKIRDGGPPEWPEFGEYARRKYPNDLDEDLIAIIEGLIERRRERRFVKSGAKDSDILEHPARKRKAYD</sequence>
<dbReference type="SMART" id="SM00530">
    <property type="entry name" value="HTH_XRE"/>
    <property type="match status" value="1"/>
</dbReference>
<accession>X1NWF2</accession>
<organism evidence="2">
    <name type="scientific">marine sediment metagenome</name>
    <dbReference type="NCBI Taxonomy" id="412755"/>
    <lineage>
        <taxon>unclassified sequences</taxon>
        <taxon>metagenomes</taxon>
        <taxon>ecological metagenomes</taxon>
    </lineage>
</organism>
<reference evidence="2" key="1">
    <citation type="journal article" date="2014" name="Front. Microbiol.">
        <title>High frequency of phylogenetically diverse reductive dehalogenase-homologous genes in deep subseafloor sedimentary metagenomes.</title>
        <authorList>
            <person name="Kawai M."/>
            <person name="Futagami T."/>
            <person name="Toyoda A."/>
            <person name="Takaki Y."/>
            <person name="Nishi S."/>
            <person name="Hori S."/>
            <person name="Arai W."/>
            <person name="Tsubouchi T."/>
            <person name="Morono Y."/>
            <person name="Uchiyama I."/>
            <person name="Ito T."/>
            <person name="Fujiyama A."/>
            <person name="Inagaki F."/>
            <person name="Takami H."/>
        </authorList>
    </citation>
    <scope>NUCLEOTIDE SEQUENCE</scope>
    <source>
        <strain evidence="2">Expedition CK06-06</strain>
    </source>
</reference>
<dbReference type="PROSITE" id="PS50943">
    <property type="entry name" value="HTH_CROC1"/>
    <property type="match status" value="1"/>
</dbReference>